<gene>
    <name evidence="4" type="ORF">GCM10010468_78720</name>
</gene>
<dbReference type="NCBIfam" id="TIGR00350">
    <property type="entry name" value="lytR_cpsA_psr"/>
    <property type="match status" value="1"/>
</dbReference>
<protein>
    <submittedName>
        <fullName evidence="4">LCP family protein</fullName>
    </submittedName>
</protein>
<dbReference type="InterPro" id="IPR050922">
    <property type="entry name" value="LytR/CpsA/Psr_CW_biosynth"/>
</dbReference>
<evidence type="ECO:0000313" key="4">
    <source>
        <dbReference type="EMBL" id="GAA3241451.1"/>
    </source>
</evidence>
<proteinExistence type="inferred from homology"/>
<dbReference type="Proteomes" id="UP001501237">
    <property type="component" value="Unassembled WGS sequence"/>
</dbReference>
<keyword evidence="5" id="KW-1185">Reference proteome</keyword>
<feature type="transmembrane region" description="Helical" evidence="2">
    <location>
        <begin position="25"/>
        <end position="48"/>
    </location>
</feature>
<keyword evidence="2" id="KW-0472">Membrane</keyword>
<dbReference type="Pfam" id="PF03816">
    <property type="entry name" value="LytR_cpsA_psr"/>
    <property type="match status" value="1"/>
</dbReference>
<keyword evidence="2" id="KW-1133">Transmembrane helix</keyword>
<accession>A0ABP6QQ55</accession>
<dbReference type="PANTHER" id="PTHR33392">
    <property type="entry name" value="POLYISOPRENYL-TEICHOIC ACID--PEPTIDOGLYCAN TEICHOIC ACID TRANSFERASE TAGU"/>
    <property type="match status" value="1"/>
</dbReference>
<comment type="caution">
    <text evidence="4">The sequence shown here is derived from an EMBL/GenBank/DDBJ whole genome shotgun (WGS) entry which is preliminary data.</text>
</comment>
<evidence type="ECO:0000256" key="2">
    <source>
        <dbReference type="SAM" id="Phobius"/>
    </source>
</evidence>
<evidence type="ECO:0000256" key="1">
    <source>
        <dbReference type="ARBA" id="ARBA00006068"/>
    </source>
</evidence>
<evidence type="ECO:0000259" key="3">
    <source>
        <dbReference type="Pfam" id="PF03816"/>
    </source>
</evidence>
<dbReference type="EMBL" id="BAAAUV010000045">
    <property type="protein sequence ID" value="GAA3241451.1"/>
    <property type="molecule type" value="Genomic_DNA"/>
</dbReference>
<dbReference type="PANTHER" id="PTHR33392:SF6">
    <property type="entry name" value="POLYISOPRENYL-TEICHOIC ACID--PEPTIDOGLYCAN TEICHOIC ACID TRANSFERASE TAGU"/>
    <property type="match status" value="1"/>
</dbReference>
<evidence type="ECO:0000313" key="5">
    <source>
        <dbReference type="Proteomes" id="UP001501237"/>
    </source>
</evidence>
<comment type="similarity">
    <text evidence="1">Belongs to the LytR/CpsA/Psr (LCP) family.</text>
</comment>
<feature type="domain" description="Cell envelope-related transcriptional attenuator" evidence="3">
    <location>
        <begin position="101"/>
        <end position="242"/>
    </location>
</feature>
<reference evidence="5" key="1">
    <citation type="journal article" date="2019" name="Int. J. Syst. Evol. Microbiol.">
        <title>The Global Catalogue of Microorganisms (GCM) 10K type strain sequencing project: providing services to taxonomists for standard genome sequencing and annotation.</title>
        <authorList>
            <consortium name="The Broad Institute Genomics Platform"/>
            <consortium name="The Broad Institute Genome Sequencing Center for Infectious Disease"/>
            <person name="Wu L."/>
            <person name="Ma J."/>
        </authorList>
    </citation>
    <scope>NUCLEOTIDE SEQUENCE [LARGE SCALE GENOMIC DNA]</scope>
    <source>
        <strain evidence="5">JCM 9377</strain>
    </source>
</reference>
<dbReference type="Gene3D" id="3.40.630.190">
    <property type="entry name" value="LCP protein"/>
    <property type="match status" value="1"/>
</dbReference>
<organism evidence="4 5">
    <name type="scientific">Actinocorallia longicatena</name>
    <dbReference type="NCBI Taxonomy" id="111803"/>
    <lineage>
        <taxon>Bacteria</taxon>
        <taxon>Bacillati</taxon>
        <taxon>Actinomycetota</taxon>
        <taxon>Actinomycetes</taxon>
        <taxon>Streptosporangiales</taxon>
        <taxon>Thermomonosporaceae</taxon>
        <taxon>Actinocorallia</taxon>
    </lineage>
</organism>
<sequence length="335" mass="36031">MAPQFAPTTPDFPHRPPASRDRRKWFWRIPLLLVLVLLVAFVAGYFTLNGRLQHEKALAGYSGRIGDTPGTNWLIVGSDSRKGLSKADKKRLRTGSAEGKRTDSIMLLHYGDGGTTLLSIPRDSYVAIPGHGNDKINAAYAFGGSPLLVQTVEKATGIHIDHYAEIGFNGFVGVVDAVGGVKLCVKSPVKDPKAGIDLKAGCQNLKGTDALGYVRTRKFAQGDLERVKHQREFFSALISKASSPGTLLNPFRSIPLAYNASGNFTVDDGDDLYDLSRMMLAMRGVSGGEGKTLSVPFGSFGSSAASGSYINWDRTKSQQLFNALKADKPIPAGIS</sequence>
<name>A0ABP6QQ55_9ACTN</name>
<dbReference type="InterPro" id="IPR004474">
    <property type="entry name" value="LytR_CpsA_psr"/>
</dbReference>
<keyword evidence="2" id="KW-0812">Transmembrane</keyword>